<evidence type="ECO:0000313" key="16">
    <source>
        <dbReference type="EMBL" id="GGO33221.1"/>
    </source>
</evidence>
<feature type="binding site" evidence="12">
    <location>
        <position position="41"/>
    </location>
    <ligand>
        <name>CoA</name>
        <dbReference type="ChEBI" id="CHEBI:57287"/>
    </ligand>
</feature>
<evidence type="ECO:0000259" key="14">
    <source>
        <dbReference type="Pfam" id="PF01648"/>
    </source>
</evidence>
<feature type="domain" description="4'-phosphopantetheinyl transferase N-terminal" evidence="15">
    <location>
        <begin position="35"/>
        <end position="95"/>
    </location>
</feature>
<dbReference type="InterPro" id="IPR037143">
    <property type="entry name" value="4-PPantetheinyl_Trfase_dom_sf"/>
</dbReference>
<evidence type="ECO:0000256" key="11">
    <source>
        <dbReference type="ARBA" id="ARBA00049191"/>
    </source>
</evidence>
<feature type="binding site" evidence="12">
    <location>
        <begin position="85"/>
        <end position="86"/>
    </location>
    <ligand>
        <name>CoA</name>
        <dbReference type="ChEBI" id="CHEBI:57287"/>
    </ligand>
</feature>
<keyword evidence="13" id="KW-0479">Metal-binding</keyword>
<comment type="catalytic activity">
    <reaction evidence="11">
        <text>apo-[peptidyl-carrier protein] + CoA = holo-[peptidyl-carrier protein] + adenosine 3',5'-bisphosphate + H(+)</text>
        <dbReference type="Rhea" id="RHEA:46228"/>
        <dbReference type="Rhea" id="RHEA-COMP:11479"/>
        <dbReference type="Rhea" id="RHEA-COMP:11480"/>
        <dbReference type="ChEBI" id="CHEBI:15378"/>
        <dbReference type="ChEBI" id="CHEBI:29999"/>
        <dbReference type="ChEBI" id="CHEBI:57287"/>
        <dbReference type="ChEBI" id="CHEBI:58343"/>
        <dbReference type="ChEBI" id="CHEBI:64479"/>
    </reaction>
</comment>
<comment type="catalytic activity">
    <reaction evidence="10">
        <text>apo-[aryl-carrier protein] + CoA = holo-[aryl-carrier protein] + adenosine 3',5'-bisphosphate + H(+)</text>
        <dbReference type="Rhea" id="RHEA:48404"/>
        <dbReference type="Rhea" id="RHEA-COMP:15903"/>
        <dbReference type="Rhea" id="RHEA-COMP:17557"/>
        <dbReference type="ChEBI" id="CHEBI:15378"/>
        <dbReference type="ChEBI" id="CHEBI:29999"/>
        <dbReference type="ChEBI" id="CHEBI:57287"/>
        <dbReference type="ChEBI" id="CHEBI:58343"/>
        <dbReference type="ChEBI" id="CHEBI:64479"/>
    </reaction>
</comment>
<comment type="caution">
    <text evidence="16">The sequence shown here is derived from an EMBL/GenBank/DDBJ whole genome shotgun (WGS) entry which is preliminary data.</text>
</comment>
<feature type="binding site" evidence="12">
    <location>
        <position position="144"/>
    </location>
    <ligand>
        <name>CoA</name>
        <dbReference type="ChEBI" id="CHEBI:57287"/>
    </ligand>
</feature>
<feature type="binding site" evidence="13">
    <location>
        <position position="104"/>
    </location>
    <ligand>
        <name>Mg(2+)</name>
        <dbReference type="ChEBI" id="CHEBI:18420"/>
    </ligand>
</feature>
<evidence type="ECO:0000256" key="7">
    <source>
        <dbReference type="ARBA" id="ARBA00023191"/>
    </source>
</evidence>
<dbReference type="GO" id="GO:0000287">
    <property type="term" value="F:magnesium ion binding"/>
    <property type="evidence" value="ECO:0007669"/>
    <property type="project" value="InterPro"/>
</dbReference>
<comment type="function">
    <text evidence="1">Involved in the biosynthesis of the siderophore enterobactin (enterochelin), which is a macrocyclic trimeric lactone of N-(2,3-dihydroxybenzoyl)-serine. The serine trilactone serves as a scaffolding for the three catechol functionalities that provide hexadentate coordination for the tightly ligated iron(2+) atoms. Plays an essential role in the assembly of the enterobactin by catalyzing the transfer of the 4'-phosphopantetheine (Ppant) moiety from coenzyme A to the apo-domains of both EntB (ArCP domain) and EntF (PCP domain) to yield their holo-forms which make them competent for the activation of 2,3-dihydroxybenzoate (DHB) and L-serine, respectively.</text>
</comment>
<evidence type="ECO:0000256" key="4">
    <source>
        <dbReference type="ARBA" id="ARBA00011503"/>
    </source>
</evidence>
<feature type="binding site" evidence="12">
    <location>
        <position position="104"/>
    </location>
    <ligand>
        <name>CoA</name>
        <dbReference type="ChEBI" id="CHEBI:57287"/>
    </ligand>
</feature>
<dbReference type="InterPro" id="IPR008278">
    <property type="entry name" value="4-PPantetheinyl_Trfase_dom"/>
</dbReference>
<feature type="binding site" evidence="12">
    <location>
        <position position="140"/>
    </location>
    <ligand>
        <name>CoA</name>
        <dbReference type="ChEBI" id="CHEBI:57287"/>
    </ligand>
</feature>
<dbReference type="EMBL" id="BMLP01000004">
    <property type="protein sequence ID" value="GGO33221.1"/>
    <property type="molecule type" value="Genomic_DNA"/>
</dbReference>
<protein>
    <recommendedName>
        <fullName evidence="5">Enterobactin synthase component D</fullName>
    </recommendedName>
    <alternativeName>
        <fullName evidence="8">4'-phosphopantetheinyl transferase EntD</fullName>
    </alternativeName>
    <alternativeName>
        <fullName evidence="9">Enterochelin synthase D</fullName>
    </alternativeName>
</protein>
<feature type="binding site" evidence="12">
    <location>
        <position position="49"/>
    </location>
    <ligand>
        <name>CoA</name>
        <dbReference type="ChEBI" id="CHEBI:57287"/>
    </ligand>
</feature>
<proteinExistence type="inferred from homology"/>
<dbReference type="SUPFAM" id="SSF56214">
    <property type="entry name" value="4'-phosphopantetheinyl transferase"/>
    <property type="match status" value="1"/>
</dbReference>
<dbReference type="InterPro" id="IPR003542">
    <property type="entry name" value="Enbac_synth_compD-like"/>
</dbReference>
<evidence type="ECO:0000256" key="10">
    <source>
        <dbReference type="ARBA" id="ARBA00049176"/>
    </source>
</evidence>
<dbReference type="GO" id="GO:0009239">
    <property type="term" value="P:enterobactin biosynthetic process"/>
    <property type="evidence" value="ECO:0007669"/>
    <property type="project" value="UniProtKB-KW"/>
</dbReference>
<keyword evidence="6" id="KW-0808">Transferase</keyword>
<organism evidence="16 17">
    <name type="scientific">Gemmobacter aquaticus</name>
    <dbReference type="NCBI Taxonomy" id="490185"/>
    <lineage>
        <taxon>Bacteria</taxon>
        <taxon>Pseudomonadati</taxon>
        <taxon>Pseudomonadota</taxon>
        <taxon>Alphaproteobacteria</taxon>
        <taxon>Rhodobacterales</taxon>
        <taxon>Paracoccaceae</taxon>
        <taxon>Gemmobacter</taxon>
    </lineage>
</organism>
<accession>A0A917YJT8</accession>
<evidence type="ECO:0000256" key="13">
    <source>
        <dbReference type="PIRSR" id="PIRSR603542-2"/>
    </source>
</evidence>
<evidence type="ECO:0000256" key="6">
    <source>
        <dbReference type="ARBA" id="ARBA00022679"/>
    </source>
</evidence>
<sequence>MNHLTSVARGIIPAGYGLGTADPRKTYPSFPGETAQGIPRRIAEFRAGRAAARAALVELGLPPRAIPVGADRAPIWPLGLQGSITHTETLCLAAIGRGMGIGLDLELATPLDDDLRPSILRPEEAHFSAIEAKLVFCAKEAAYKAQYARSRQLFDFHALAVTLDQGQFVARFIDEVLPFSAGAELRGRWADVDGHFLAVAVL</sequence>
<dbReference type="Pfam" id="PF01648">
    <property type="entry name" value="ACPS"/>
    <property type="match status" value="1"/>
</dbReference>
<evidence type="ECO:0000256" key="12">
    <source>
        <dbReference type="PIRSR" id="PIRSR603542-1"/>
    </source>
</evidence>
<dbReference type="Proteomes" id="UP000598196">
    <property type="component" value="Unassembled WGS sequence"/>
</dbReference>
<name>A0A917YJT8_9RHOB</name>
<keyword evidence="7" id="KW-0259">Enterobactin biosynthesis</keyword>
<dbReference type="PRINTS" id="PR01399">
    <property type="entry name" value="ENTSNTHTASED"/>
</dbReference>
<evidence type="ECO:0000256" key="5">
    <source>
        <dbReference type="ARBA" id="ARBA00019087"/>
    </source>
</evidence>
<comment type="subunit">
    <text evidence="4">EntB, EntD, EntE, and EntF form a multienzyme complex called enterobactin synthase.</text>
</comment>
<reference evidence="16 17" key="1">
    <citation type="journal article" date="2014" name="Int. J. Syst. Evol. Microbiol.">
        <title>Complete genome sequence of Corynebacterium casei LMG S-19264T (=DSM 44701T), isolated from a smear-ripened cheese.</title>
        <authorList>
            <consortium name="US DOE Joint Genome Institute (JGI-PGF)"/>
            <person name="Walter F."/>
            <person name="Albersmeier A."/>
            <person name="Kalinowski J."/>
            <person name="Ruckert C."/>
        </authorList>
    </citation>
    <scope>NUCLEOTIDE SEQUENCE [LARGE SCALE GENOMIC DNA]</scope>
    <source>
        <strain evidence="16 17">CGMCC 1.7029</strain>
    </source>
</reference>
<evidence type="ECO:0000256" key="9">
    <source>
        <dbReference type="ARBA" id="ARBA00031996"/>
    </source>
</evidence>
<comment type="similarity">
    <text evidence="3">Belongs to the P-Pant transferase superfamily. EntD family.</text>
</comment>
<dbReference type="PANTHER" id="PTHR38096:SF1">
    <property type="entry name" value="ENTEROBACTIN SYNTHASE COMPONENT D"/>
    <property type="match status" value="1"/>
</dbReference>
<feature type="domain" description="4'-phosphopantetheinyl transferase" evidence="14">
    <location>
        <begin position="100"/>
        <end position="179"/>
    </location>
</feature>
<gene>
    <name evidence="16" type="ORF">GCM10010991_22280</name>
</gene>
<comment type="pathway">
    <text evidence="2">Siderophore biosynthesis; enterobactin biosynthesis.</text>
</comment>
<comment type="cofactor">
    <cofactor evidence="13">
        <name>Mg(2+)</name>
        <dbReference type="ChEBI" id="CHEBI:18420"/>
    </cofactor>
</comment>
<dbReference type="GO" id="GO:0005886">
    <property type="term" value="C:plasma membrane"/>
    <property type="evidence" value="ECO:0007669"/>
    <property type="project" value="TreeGrafter"/>
</dbReference>
<dbReference type="GO" id="GO:0009366">
    <property type="term" value="C:enterobactin synthetase complex"/>
    <property type="evidence" value="ECO:0007669"/>
    <property type="project" value="InterPro"/>
</dbReference>
<evidence type="ECO:0000256" key="8">
    <source>
        <dbReference type="ARBA" id="ARBA00029894"/>
    </source>
</evidence>
<evidence type="ECO:0000256" key="3">
    <source>
        <dbReference type="ARBA" id="ARBA00008342"/>
    </source>
</evidence>
<evidence type="ECO:0000256" key="2">
    <source>
        <dbReference type="ARBA" id="ARBA00004993"/>
    </source>
</evidence>
<evidence type="ECO:0000259" key="15">
    <source>
        <dbReference type="Pfam" id="PF17837"/>
    </source>
</evidence>
<evidence type="ECO:0000256" key="1">
    <source>
        <dbReference type="ARBA" id="ARBA00003937"/>
    </source>
</evidence>
<feature type="binding site" evidence="13">
    <location>
        <position position="106"/>
    </location>
    <ligand>
        <name>Mg(2+)</name>
        <dbReference type="ChEBI" id="CHEBI:18420"/>
    </ligand>
</feature>
<evidence type="ECO:0000313" key="17">
    <source>
        <dbReference type="Proteomes" id="UP000598196"/>
    </source>
</evidence>
<dbReference type="PANTHER" id="PTHR38096">
    <property type="entry name" value="ENTEROBACTIN SYNTHASE COMPONENT D"/>
    <property type="match status" value="1"/>
</dbReference>
<dbReference type="AlphaFoldDB" id="A0A917YJT8"/>
<dbReference type="GO" id="GO:0008897">
    <property type="term" value="F:holo-[acyl-carrier-protein] synthase activity"/>
    <property type="evidence" value="ECO:0007669"/>
    <property type="project" value="InterPro"/>
</dbReference>
<keyword evidence="13" id="KW-0460">Magnesium</keyword>
<dbReference type="Pfam" id="PF17837">
    <property type="entry name" value="4PPT_N"/>
    <property type="match status" value="1"/>
</dbReference>
<keyword evidence="17" id="KW-1185">Reference proteome</keyword>
<dbReference type="InterPro" id="IPR041354">
    <property type="entry name" value="4PPT_N"/>
</dbReference>